<proteinExistence type="predicted"/>
<organism evidence="4 5">
    <name type="scientific">Nocardioides cavernaquae</name>
    <dbReference type="NCBI Taxonomy" id="2321396"/>
    <lineage>
        <taxon>Bacteria</taxon>
        <taxon>Bacillati</taxon>
        <taxon>Actinomycetota</taxon>
        <taxon>Actinomycetes</taxon>
        <taxon>Propionibacteriales</taxon>
        <taxon>Nocardioidaceae</taxon>
        <taxon>Nocardioides</taxon>
    </lineage>
</organism>
<dbReference type="AlphaFoldDB" id="A0A3A5HH84"/>
<dbReference type="EMBL" id="QYRP01000002">
    <property type="protein sequence ID" value="RJS47240.1"/>
    <property type="molecule type" value="Genomic_DNA"/>
</dbReference>
<dbReference type="OrthoDB" id="5171321at2"/>
<dbReference type="InterPro" id="IPR036365">
    <property type="entry name" value="PGBD-like_sf"/>
</dbReference>
<evidence type="ECO:0000256" key="1">
    <source>
        <dbReference type="SAM" id="MobiDB-lite"/>
    </source>
</evidence>
<evidence type="ECO:0000259" key="3">
    <source>
        <dbReference type="Pfam" id="PF08924"/>
    </source>
</evidence>
<name>A0A3A5HH84_9ACTN</name>
<dbReference type="InterPro" id="IPR017853">
    <property type="entry name" value="GH"/>
</dbReference>
<evidence type="ECO:0000313" key="4">
    <source>
        <dbReference type="EMBL" id="RJS47240.1"/>
    </source>
</evidence>
<feature type="compositionally biased region" description="Basic and acidic residues" evidence="1">
    <location>
        <begin position="44"/>
        <end position="53"/>
    </location>
</feature>
<evidence type="ECO:0000259" key="2">
    <source>
        <dbReference type="Pfam" id="PF01471"/>
    </source>
</evidence>
<dbReference type="Pfam" id="PF01471">
    <property type="entry name" value="PG_binding_1"/>
    <property type="match status" value="2"/>
</dbReference>
<accession>A0A3A5HH84</accession>
<feature type="domain" description="Rv2525c-like glycoside hydrolase-like" evidence="3">
    <location>
        <begin position="89"/>
        <end position="297"/>
    </location>
</feature>
<feature type="domain" description="Peptidoglycan binding-like" evidence="2">
    <location>
        <begin position="333"/>
        <end position="382"/>
    </location>
</feature>
<dbReference type="Pfam" id="PF08924">
    <property type="entry name" value="Rv2525c_GlyHyd-like"/>
    <property type="match status" value="1"/>
</dbReference>
<dbReference type="InterPro" id="IPR002477">
    <property type="entry name" value="Peptidoglycan-bd-like"/>
</dbReference>
<dbReference type="InterPro" id="IPR036366">
    <property type="entry name" value="PGBDSf"/>
</dbReference>
<protein>
    <submittedName>
        <fullName evidence="4">DUF1906 domain-containing protein</fullName>
    </submittedName>
</protein>
<dbReference type="SUPFAM" id="SSF47090">
    <property type="entry name" value="PGBD-like"/>
    <property type="match status" value="2"/>
</dbReference>
<evidence type="ECO:0000313" key="5">
    <source>
        <dbReference type="Proteomes" id="UP000276542"/>
    </source>
</evidence>
<feature type="region of interest" description="Disordered" evidence="1">
    <location>
        <begin position="32"/>
        <end position="69"/>
    </location>
</feature>
<reference evidence="5" key="1">
    <citation type="submission" date="2018-09" db="EMBL/GenBank/DDBJ databases">
        <authorList>
            <person name="Zhu H."/>
        </authorList>
    </citation>
    <scope>NUCLEOTIDE SEQUENCE [LARGE SCALE GENOMIC DNA]</scope>
    <source>
        <strain evidence="5">K1W22B-1</strain>
    </source>
</reference>
<gene>
    <name evidence="4" type="ORF">D4739_14100</name>
</gene>
<dbReference type="RefSeq" id="WP_120061206.1">
    <property type="nucleotide sequence ID" value="NZ_QYRP01000002.1"/>
</dbReference>
<feature type="compositionally biased region" description="Pro residues" evidence="1">
    <location>
        <begin position="55"/>
        <end position="64"/>
    </location>
</feature>
<dbReference type="SUPFAM" id="SSF51445">
    <property type="entry name" value="(Trans)glycosidases"/>
    <property type="match status" value="1"/>
</dbReference>
<dbReference type="Gene3D" id="1.10.101.10">
    <property type="entry name" value="PGBD-like superfamily/PGBD"/>
    <property type="match status" value="2"/>
</dbReference>
<feature type="domain" description="Peptidoglycan binding-like" evidence="2">
    <location>
        <begin position="399"/>
        <end position="456"/>
    </location>
</feature>
<dbReference type="Proteomes" id="UP000276542">
    <property type="component" value="Unassembled WGS sequence"/>
</dbReference>
<sequence length="464" mass="51342">MQIYGRTVPRTAPALLALLILVTGLVSMSPWSPSATNGEATAAKPERTGEKPRPWNRPAPPRPKAPTGSAWSGYAFDACRAPSQQVMDRWRTASPFTGVGIYLGGIHRACEQRHLTRAWVARQVRASWKLLPIWVGPQAACTSYDHRISGRPGGGWYSRARSEGKREATRAAATARGLGIGTGEVVFYDIEPYDTHSASCRDSSLAFLEEWTNELHRRGYRSGVYSHVKASIAQLSRTGRGYVRPDAVWYAWIDRVGHMPRKYVADPAFMRTSRVHQYALDRRVEFGGVRMDIDWDFVSLGRTETPRSAASCDQLAARVGTTSVVHGDRGPHVRALQCLVSGQRIHPLKTSGRYDAATREAVIRFQTRSGLRATGVVDRPTWISLLARGHAPVLSAGSRGGSVQRLQRSLNAAVTHGRVRVDGHFGRSTARAVRQYRRNLGLPPAAVATERVWRALERGRTVRR</sequence>
<dbReference type="InterPro" id="IPR015020">
    <property type="entry name" value="Rv2525c-like_Glyco_Hydro-like"/>
</dbReference>
<comment type="caution">
    <text evidence="4">The sequence shown here is derived from an EMBL/GenBank/DDBJ whole genome shotgun (WGS) entry which is preliminary data.</text>
</comment>
<dbReference type="Gene3D" id="3.20.20.80">
    <property type="entry name" value="Glycosidases"/>
    <property type="match status" value="1"/>
</dbReference>
<keyword evidence="5" id="KW-1185">Reference proteome</keyword>